<reference evidence="2 3" key="1">
    <citation type="submission" date="2018-09" db="EMBL/GenBank/DDBJ databases">
        <authorList>
            <person name="Tagini F."/>
        </authorList>
    </citation>
    <scope>NUCLEOTIDE SEQUENCE [LARGE SCALE GENOMIC DNA]</scope>
    <source>
        <strain evidence="2 3">MK4</strain>
    </source>
</reference>
<protein>
    <recommendedName>
        <fullName evidence="4">Transposase</fullName>
    </recommendedName>
</protein>
<evidence type="ECO:0000313" key="3">
    <source>
        <dbReference type="Proteomes" id="UP000271464"/>
    </source>
</evidence>
<feature type="region of interest" description="Disordered" evidence="1">
    <location>
        <begin position="143"/>
        <end position="165"/>
    </location>
</feature>
<gene>
    <name evidence="2" type="ORF">LAUMK4_05636</name>
</gene>
<comment type="caution">
    <text evidence="2">The sequence shown here is derived from an EMBL/GenBank/DDBJ whole genome shotgun (WGS) entry which is preliminary data.</text>
</comment>
<evidence type="ECO:0000313" key="2">
    <source>
        <dbReference type="EMBL" id="VBA31961.1"/>
    </source>
</evidence>
<sequence length="165" mass="18456">MTGDLLSASWDPGDAGLAGVWLPEGFEVEYAEPGGREVRASLDRLRRVDLGACLPVRSFPSYKGQRNYPGWFWSATMGKLVGFESWVERGHLVALDFALEVTAIVSQPFWLCWRTPAGKIARHAPGPIRAQTRQGLPPAFRHIEQGNTPLPTDQMRNRHLHRQLA</sequence>
<organism evidence="2 3">
    <name type="scientific">Mycobacterium persicum</name>
    <dbReference type="NCBI Taxonomy" id="1487726"/>
    <lineage>
        <taxon>Bacteria</taxon>
        <taxon>Bacillati</taxon>
        <taxon>Actinomycetota</taxon>
        <taxon>Actinomycetes</taxon>
        <taxon>Mycobacteriales</taxon>
        <taxon>Mycobacteriaceae</taxon>
        <taxon>Mycobacterium</taxon>
    </lineage>
</organism>
<name>A0ABY6RS19_9MYCO</name>
<accession>A0ABY6RS19</accession>
<proteinExistence type="predicted"/>
<dbReference type="Proteomes" id="UP000271464">
    <property type="component" value="Unassembled WGS sequence"/>
</dbReference>
<dbReference type="EMBL" id="UPHM01000151">
    <property type="protein sequence ID" value="VBA31961.1"/>
    <property type="molecule type" value="Genomic_DNA"/>
</dbReference>
<evidence type="ECO:0008006" key="4">
    <source>
        <dbReference type="Google" id="ProtNLM"/>
    </source>
</evidence>
<keyword evidence="3" id="KW-1185">Reference proteome</keyword>
<evidence type="ECO:0000256" key="1">
    <source>
        <dbReference type="SAM" id="MobiDB-lite"/>
    </source>
</evidence>
<dbReference type="RefSeq" id="WP_221036201.1">
    <property type="nucleotide sequence ID" value="NZ_UPHM01000151.1"/>
</dbReference>